<proteinExistence type="predicted"/>
<reference evidence="3 4" key="1">
    <citation type="submission" date="2018-10" db="EMBL/GenBank/DDBJ databases">
        <title>Isolation from soil.</title>
        <authorList>
            <person name="Hu J."/>
        </authorList>
    </citation>
    <scope>NUCLEOTIDE SEQUENCE [LARGE SCALE GENOMIC DNA]</scope>
    <source>
        <strain evidence="3 4">NEAU-Ht49</strain>
    </source>
</reference>
<feature type="region of interest" description="Disordered" evidence="1">
    <location>
        <begin position="131"/>
        <end position="156"/>
    </location>
</feature>
<evidence type="ECO:0000313" key="4">
    <source>
        <dbReference type="Proteomes" id="UP000282674"/>
    </source>
</evidence>
<gene>
    <name evidence="3" type="ORF">EBO15_03495</name>
</gene>
<dbReference type="CDD" id="cd00093">
    <property type="entry name" value="HTH_XRE"/>
    <property type="match status" value="1"/>
</dbReference>
<feature type="domain" description="HTH cro/C1-type" evidence="2">
    <location>
        <begin position="32"/>
        <end position="85"/>
    </location>
</feature>
<dbReference type="GO" id="GO:0003677">
    <property type="term" value="F:DNA binding"/>
    <property type="evidence" value="ECO:0007669"/>
    <property type="project" value="InterPro"/>
</dbReference>
<dbReference type="PROSITE" id="PS50943">
    <property type="entry name" value="HTH_CROC1"/>
    <property type="match status" value="1"/>
</dbReference>
<name>A0A3M2MCN4_9ACTN</name>
<dbReference type="AlphaFoldDB" id="A0A3M2MCN4"/>
<evidence type="ECO:0000256" key="1">
    <source>
        <dbReference type="SAM" id="MobiDB-lite"/>
    </source>
</evidence>
<dbReference type="Gene3D" id="1.10.260.40">
    <property type="entry name" value="lambda repressor-like DNA-binding domains"/>
    <property type="match status" value="1"/>
</dbReference>
<protein>
    <submittedName>
        <fullName evidence="3">XRE family transcriptional regulator</fullName>
    </submittedName>
</protein>
<organism evidence="3 4">
    <name type="scientific">Actinomadura harenae</name>
    <dbReference type="NCBI Taxonomy" id="2483351"/>
    <lineage>
        <taxon>Bacteria</taxon>
        <taxon>Bacillati</taxon>
        <taxon>Actinomycetota</taxon>
        <taxon>Actinomycetes</taxon>
        <taxon>Streptosporangiales</taxon>
        <taxon>Thermomonosporaceae</taxon>
        <taxon>Actinomadura</taxon>
    </lineage>
</organism>
<evidence type="ECO:0000313" key="3">
    <source>
        <dbReference type="EMBL" id="RMI47261.1"/>
    </source>
</evidence>
<evidence type="ECO:0000259" key="2">
    <source>
        <dbReference type="PROSITE" id="PS50943"/>
    </source>
</evidence>
<dbReference type="SMART" id="SM00530">
    <property type="entry name" value="HTH_XRE"/>
    <property type="match status" value="1"/>
</dbReference>
<comment type="caution">
    <text evidence="3">The sequence shown here is derived from an EMBL/GenBank/DDBJ whole genome shotgun (WGS) entry which is preliminary data.</text>
</comment>
<keyword evidence="4" id="KW-1185">Reference proteome</keyword>
<accession>A0A3M2MCN4</accession>
<dbReference type="SUPFAM" id="SSF47413">
    <property type="entry name" value="lambda repressor-like DNA-binding domains"/>
    <property type="match status" value="1"/>
</dbReference>
<dbReference type="Proteomes" id="UP000282674">
    <property type="component" value="Unassembled WGS sequence"/>
</dbReference>
<dbReference type="InterPro" id="IPR010982">
    <property type="entry name" value="Lambda_DNA-bd_dom_sf"/>
</dbReference>
<dbReference type="InterPro" id="IPR001387">
    <property type="entry name" value="Cro/C1-type_HTH"/>
</dbReference>
<dbReference type="OrthoDB" id="3397486at2"/>
<dbReference type="EMBL" id="RFFG01000004">
    <property type="protein sequence ID" value="RMI47261.1"/>
    <property type="molecule type" value="Genomic_DNA"/>
</dbReference>
<sequence>MLDGFYERLARTPEGKRGLAAARLRRGALNLLHRSLKSSGLTQAEVAKRLGIRRSAVNQVFRGDGNVRIDTLAEYLHAMGYEATLTLVEAGRPRQAALQGRAREASTNWANATAGRTTSSVSMIVQIKNASSDSSVGPRISEWRSPSVSPPLAGGH</sequence>
<dbReference type="RefSeq" id="WP_122192827.1">
    <property type="nucleotide sequence ID" value="NZ_JBHSKC010000008.1"/>
</dbReference>
<dbReference type="Pfam" id="PF01381">
    <property type="entry name" value="HTH_3"/>
    <property type="match status" value="1"/>
</dbReference>